<sequence length="534" mass="61019">MSCCCWRKHELIVSYKGLKKEKSGGINNYYQVLQWIYKEFPDLRCQELSLYMDQIKLIPSNYLPIFKTYKSIEITVSLVKSTIKTNLGVFKLRLPQSDLLCTGFLVSPTYCIIPADLVQDHLNNDKRPLLLFENDEEVELNPTSQGIELGHNLLAFELKTPVINFKPISLENSCKLTQSSLATESDLEFSFVLMFTREKPVLTKTNLKTLGFNIDSYSIEKELPIGASGCPILSQENDLIAIINSFGEIVFVSSFYNLLRDNIELPHSVDQSIIKDHPGFMQTACFFDSCRSEGQFYSTDEALNKVFKTPEMILGSTAVVSNHGIIIVGLSPDQNPKTWLFDGKNTIELPPTKKKHLYHSCLALDDEIYVISGSTPSVEVYNFNDSTWKLIEPLEKRRAMASAAYYNNNIYLIGGRREKKFIRSILKYADNSWVKINLKLDIGVSMLGCIVRHKDFLIFGGETTGKKNLQSWSVNVRKKEIHEEKYSVENNFGRFSQLYLEDEVLLYANDGTLYKYDMDSYELFTVSLDKEDIN</sequence>
<keyword evidence="4" id="KW-1185">Reference proteome</keyword>
<accession>A0A1R2CBC5</accession>
<organism evidence="3 4">
    <name type="scientific">Stentor coeruleus</name>
    <dbReference type="NCBI Taxonomy" id="5963"/>
    <lineage>
        <taxon>Eukaryota</taxon>
        <taxon>Sar</taxon>
        <taxon>Alveolata</taxon>
        <taxon>Ciliophora</taxon>
        <taxon>Postciliodesmatophora</taxon>
        <taxon>Heterotrichea</taxon>
        <taxon>Heterotrichida</taxon>
        <taxon>Stentoridae</taxon>
        <taxon>Stentor</taxon>
    </lineage>
</organism>
<gene>
    <name evidence="3" type="ORF">SteCoe_12208</name>
</gene>
<proteinExistence type="predicted"/>
<dbReference type="EMBL" id="MPUH01000210">
    <property type="protein sequence ID" value="OMJ86296.1"/>
    <property type="molecule type" value="Genomic_DNA"/>
</dbReference>
<evidence type="ECO:0000256" key="2">
    <source>
        <dbReference type="ARBA" id="ARBA00022737"/>
    </source>
</evidence>
<dbReference type="Gene3D" id="2.120.10.80">
    <property type="entry name" value="Kelch-type beta propeller"/>
    <property type="match status" value="1"/>
</dbReference>
<dbReference type="InterPro" id="IPR015915">
    <property type="entry name" value="Kelch-typ_b-propeller"/>
</dbReference>
<name>A0A1R2CBC5_9CILI</name>
<dbReference type="AlphaFoldDB" id="A0A1R2CBC5"/>
<dbReference type="OrthoDB" id="2311693at2759"/>
<evidence type="ECO:0000313" key="3">
    <source>
        <dbReference type="EMBL" id="OMJ86296.1"/>
    </source>
</evidence>
<dbReference type="SUPFAM" id="SSF117281">
    <property type="entry name" value="Kelch motif"/>
    <property type="match status" value="1"/>
</dbReference>
<dbReference type="Proteomes" id="UP000187209">
    <property type="component" value="Unassembled WGS sequence"/>
</dbReference>
<dbReference type="PANTHER" id="PTHR45632:SF3">
    <property type="entry name" value="KELCH-LIKE PROTEIN 32"/>
    <property type="match status" value="1"/>
</dbReference>
<evidence type="ECO:0000256" key="1">
    <source>
        <dbReference type="ARBA" id="ARBA00022441"/>
    </source>
</evidence>
<keyword evidence="2" id="KW-0677">Repeat</keyword>
<comment type="caution">
    <text evidence="3">The sequence shown here is derived from an EMBL/GenBank/DDBJ whole genome shotgun (WGS) entry which is preliminary data.</text>
</comment>
<protein>
    <submittedName>
        <fullName evidence="3">Uncharacterized protein</fullName>
    </submittedName>
</protein>
<evidence type="ECO:0000313" key="4">
    <source>
        <dbReference type="Proteomes" id="UP000187209"/>
    </source>
</evidence>
<reference evidence="3 4" key="1">
    <citation type="submission" date="2016-11" db="EMBL/GenBank/DDBJ databases">
        <title>The macronuclear genome of Stentor coeruleus: a giant cell with tiny introns.</title>
        <authorList>
            <person name="Slabodnick M."/>
            <person name="Ruby J.G."/>
            <person name="Reiff S.B."/>
            <person name="Swart E.C."/>
            <person name="Gosai S."/>
            <person name="Prabakaran S."/>
            <person name="Witkowska E."/>
            <person name="Larue G.E."/>
            <person name="Fisher S."/>
            <person name="Freeman R.M."/>
            <person name="Gunawardena J."/>
            <person name="Chu W."/>
            <person name="Stover N.A."/>
            <person name="Gregory B.D."/>
            <person name="Nowacki M."/>
            <person name="Derisi J."/>
            <person name="Roy S.W."/>
            <person name="Marshall W.F."/>
            <person name="Sood P."/>
        </authorList>
    </citation>
    <scope>NUCLEOTIDE SEQUENCE [LARGE SCALE GENOMIC DNA]</scope>
    <source>
        <strain evidence="3">WM001</strain>
    </source>
</reference>
<keyword evidence="1" id="KW-0880">Kelch repeat</keyword>
<dbReference type="PANTHER" id="PTHR45632">
    <property type="entry name" value="LD33804P"/>
    <property type="match status" value="1"/>
</dbReference>